<keyword evidence="2" id="KW-0680">Restriction system</keyword>
<evidence type="ECO:0000313" key="5">
    <source>
        <dbReference type="EMBL" id="KPQ43264.1"/>
    </source>
</evidence>
<name>A0A0P8CJW1_9EURY</name>
<dbReference type="GO" id="GO:0009307">
    <property type="term" value="P:DNA restriction-modification system"/>
    <property type="evidence" value="ECO:0007669"/>
    <property type="project" value="UniProtKB-KW"/>
</dbReference>
<dbReference type="InterPro" id="IPR000055">
    <property type="entry name" value="Restrct_endonuc_typeI_TRD"/>
</dbReference>
<evidence type="ECO:0000259" key="4">
    <source>
        <dbReference type="Pfam" id="PF01420"/>
    </source>
</evidence>
<dbReference type="SUPFAM" id="SSF116734">
    <property type="entry name" value="DNA methylase specificity domain"/>
    <property type="match status" value="2"/>
</dbReference>
<organism evidence="5 6">
    <name type="scientific">Candidatus Methanoperedens nitratireducens</name>
    <dbReference type="NCBI Taxonomy" id="1392998"/>
    <lineage>
        <taxon>Archaea</taxon>
        <taxon>Methanobacteriati</taxon>
        <taxon>Methanobacteriota</taxon>
        <taxon>Stenosarchaea group</taxon>
        <taxon>Methanomicrobia</taxon>
        <taxon>Methanosarcinales</taxon>
        <taxon>ANME-2 cluster</taxon>
        <taxon>Candidatus Methanoperedentaceae</taxon>
        <taxon>Candidatus Methanoperedens</taxon>
    </lineage>
</organism>
<evidence type="ECO:0000256" key="3">
    <source>
        <dbReference type="ARBA" id="ARBA00023125"/>
    </source>
</evidence>
<keyword evidence="3" id="KW-0238">DNA-binding</keyword>
<dbReference type="InterPro" id="IPR052021">
    <property type="entry name" value="Type-I_RS_S_subunit"/>
</dbReference>
<dbReference type="Pfam" id="PF01420">
    <property type="entry name" value="Methylase_S"/>
    <property type="match status" value="2"/>
</dbReference>
<dbReference type="AlphaFoldDB" id="A0A0P8CJW1"/>
<accession>A0A0P8CJW1</accession>
<feature type="domain" description="Type I restriction modification DNA specificity" evidence="4">
    <location>
        <begin position="9"/>
        <end position="184"/>
    </location>
</feature>
<evidence type="ECO:0000256" key="2">
    <source>
        <dbReference type="ARBA" id="ARBA00022747"/>
    </source>
</evidence>
<dbReference type="PATRIC" id="fig|1719120.3.peg.2371"/>
<reference evidence="5 6" key="1">
    <citation type="submission" date="2015-09" db="EMBL/GenBank/DDBJ databases">
        <title>A metagenomics-based metabolic model of nitrate-dependent anaerobic oxidation of methane by Methanoperedens-like archaea.</title>
        <authorList>
            <person name="Arshad A."/>
            <person name="Speth D.R."/>
            <person name="De Graaf R.M."/>
            <person name="Op Den Camp H.J."/>
            <person name="Jetten M.S."/>
            <person name="Welte C.U."/>
        </authorList>
    </citation>
    <scope>NUCLEOTIDE SEQUENCE [LARGE SCALE GENOMIC DNA]</scope>
</reference>
<dbReference type="CDD" id="cd17521">
    <property type="entry name" value="RMtype1_S_Sau13435ORF2165P_TRD2-CR2_like"/>
    <property type="match status" value="1"/>
</dbReference>
<comment type="caution">
    <text evidence="5">The sequence shown here is derived from an EMBL/GenBank/DDBJ whole genome shotgun (WGS) entry which is preliminary data.</text>
</comment>
<gene>
    <name evidence="5" type="ORF">MPEBLZ_02168</name>
</gene>
<evidence type="ECO:0000313" key="6">
    <source>
        <dbReference type="Proteomes" id="UP000050360"/>
    </source>
</evidence>
<dbReference type="Gene3D" id="3.90.220.20">
    <property type="entry name" value="DNA methylase specificity domains"/>
    <property type="match status" value="2"/>
</dbReference>
<dbReference type="Proteomes" id="UP000050360">
    <property type="component" value="Unassembled WGS sequence"/>
</dbReference>
<dbReference type="Gene3D" id="1.10.287.1120">
    <property type="entry name" value="Bipartite methylase S protein"/>
    <property type="match status" value="1"/>
</dbReference>
<dbReference type="PANTHER" id="PTHR30408:SF13">
    <property type="entry name" value="TYPE I RESTRICTION ENZYME HINDI SPECIFICITY SUBUNIT"/>
    <property type="match status" value="1"/>
</dbReference>
<dbReference type="GO" id="GO:0003677">
    <property type="term" value="F:DNA binding"/>
    <property type="evidence" value="ECO:0007669"/>
    <property type="project" value="UniProtKB-KW"/>
</dbReference>
<dbReference type="EMBL" id="LKCM01000166">
    <property type="protein sequence ID" value="KPQ43264.1"/>
    <property type="molecule type" value="Genomic_DNA"/>
</dbReference>
<dbReference type="PANTHER" id="PTHR30408">
    <property type="entry name" value="TYPE-1 RESTRICTION ENZYME ECOKI SPECIFICITY PROTEIN"/>
    <property type="match status" value="1"/>
</dbReference>
<dbReference type="CDD" id="cd17282">
    <property type="entry name" value="RMtype1_S_Eco16444ORF1681_TRD1-CR1_like"/>
    <property type="match status" value="1"/>
</dbReference>
<dbReference type="InterPro" id="IPR044946">
    <property type="entry name" value="Restrct_endonuc_typeI_TRD_sf"/>
</dbReference>
<evidence type="ECO:0000256" key="1">
    <source>
        <dbReference type="ARBA" id="ARBA00010923"/>
    </source>
</evidence>
<comment type="similarity">
    <text evidence="1">Belongs to the type-I restriction system S methylase family.</text>
</comment>
<feature type="domain" description="Type I restriction modification DNA specificity" evidence="4">
    <location>
        <begin position="217"/>
        <end position="368"/>
    </location>
</feature>
<proteinExistence type="inferred from homology"/>
<sequence>MMNDALRLGWSYIKLDELGFIGRGKSKHRPRDDPSLYEGKYPFIQTGEVKAANLYISQYSQTYNEKGLSQSKLWKPETLLITIAANIAETAILKIEACFPDSIVGFVADPKKADVRFVKYCMDTMKLRMQNVSKGTTQDNLSLDKLLTFNFLMPPLPTQHKIAAILSAYDDLIENNTRRIKILEKMAHALYREWFVNFRFPGHEKVKMVESELGMVPEGWEVKKLSAFVETQYGYTESASEIEIGPKFIRGMDINKTSYIQWDTVPFCPINADDYSKYKIKVGDILVIRMADPGKVGIIEKNIDAVFASYLIRLKITSNCISPYYLFYFLQSDRYQGYVTGASTGTTRKSASAGVITDINMFIPPDDIRIQFEDSVSTIRRMLNNLLDRNTNLRRTRDLLLPKLISGEVDVSNLEIKTEV</sequence>
<protein>
    <submittedName>
        <fullName evidence="5">Type I restriction-modification system specificity subunit</fullName>
    </submittedName>
</protein>